<dbReference type="InterPro" id="IPR052511">
    <property type="entry name" value="ATP-dep_Helicase"/>
</dbReference>
<dbReference type="SMART" id="SM00490">
    <property type="entry name" value="HELICc"/>
    <property type="match status" value="1"/>
</dbReference>
<dbReference type="EMBL" id="LAZR01047370">
    <property type="protein sequence ID" value="KKK94382.1"/>
    <property type="molecule type" value="Genomic_DNA"/>
</dbReference>
<dbReference type="InterPro" id="IPR001650">
    <property type="entry name" value="Helicase_C-like"/>
</dbReference>
<feature type="domain" description="Helicase C-terminal" evidence="1">
    <location>
        <begin position="68"/>
        <end position="150"/>
    </location>
</feature>
<dbReference type="GO" id="GO:0003677">
    <property type="term" value="F:DNA binding"/>
    <property type="evidence" value="ECO:0007669"/>
    <property type="project" value="TreeGrafter"/>
</dbReference>
<organism evidence="2">
    <name type="scientific">marine sediment metagenome</name>
    <dbReference type="NCBI Taxonomy" id="412755"/>
    <lineage>
        <taxon>unclassified sequences</taxon>
        <taxon>metagenomes</taxon>
        <taxon>ecological metagenomes</taxon>
    </lineage>
</organism>
<proteinExistence type="predicted"/>
<feature type="non-terminal residue" evidence="2">
    <location>
        <position position="1"/>
    </location>
</feature>
<dbReference type="GO" id="GO:0016887">
    <property type="term" value="F:ATP hydrolysis activity"/>
    <property type="evidence" value="ECO:0007669"/>
    <property type="project" value="TreeGrafter"/>
</dbReference>
<evidence type="ECO:0000259" key="1">
    <source>
        <dbReference type="SMART" id="SM00490"/>
    </source>
</evidence>
<dbReference type="Gene3D" id="3.40.50.300">
    <property type="entry name" value="P-loop containing nucleotide triphosphate hydrolases"/>
    <property type="match status" value="1"/>
</dbReference>
<protein>
    <recommendedName>
        <fullName evidence="1">Helicase C-terminal domain-containing protein</fullName>
    </recommendedName>
</protein>
<dbReference type="SUPFAM" id="SSF52540">
    <property type="entry name" value="P-loop containing nucleoside triphosphate hydrolases"/>
    <property type="match status" value="1"/>
</dbReference>
<gene>
    <name evidence="2" type="ORF">LCGC14_2683440</name>
</gene>
<dbReference type="Pfam" id="PF00271">
    <property type="entry name" value="Helicase_C"/>
    <property type="match status" value="1"/>
</dbReference>
<dbReference type="PANTHER" id="PTHR47962:SF7">
    <property type="entry name" value="MITOCHONDRIAL ATP-DEPENDENT HELICASE IRC3-RELATED"/>
    <property type="match status" value="1"/>
</dbReference>
<reference evidence="2" key="1">
    <citation type="journal article" date="2015" name="Nature">
        <title>Complex archaea that bridge the gap between prokaryotes and eukaryotes.</title>
        <authorList>
            <person name="Spang A."/>
            <person name="Saw J.H."/>
            <person name="Jorgensen S.L."/>
            <person name="Zaremba-Niedzwiedzka K."/>
            <person name="Martijn J."/>
            <person name="Lind A.E."/>
            <person name="van Eijk R."/>
            <person name="Schleper C."/>
            <person name="Guy L."/>
            <person name="Ettema T.J."/>
        </authorList>
    </citation>
    <scope>NUCLEOTIDE SEQUENCE</scope>
</reference>
<dbReference type="AlphaFoldDB" id="A0A0F8ZKR2"/>
<dbReference type="InterPro" id="IPR027417">
    <property type="entry name" value="P-loop_NTPase"/>
</dbReference>
<dbReference type="PANTHER" id="PTHR47962">
    <property type="entry name" value="ATP-DEPENDENT HELICASE LHR-RELATED-RELATED"/>
    <property type="match status" value="1"/>
</dbReference>
<comment type="caution">
    <text evidence="2">The sequence shown here is derived from an EMBL/GenBank/DDBJ whole genome shotgun (WGS) entry which is preliminary data.</text>
</comment>
<accession>A0A0F8ZKR2</accession>
<evidence type="ECO:0000313" key="2">
    <source>
        <dbReference type="EMBL" id="KKK94382.1"/>
    </source>
</evidence>
<sequence>ELIKRGYLTPPVIRFMNMPGHTSYAPMQRSFLIKRFIVENVERNKLIAAVAADFAQEGKSVLIAVNQVKHAEILKGMVDAVSSDRCVIMDGKVDSRTRQKILKELQDKKLRIIISTLMKEGVDVPSLDVVINAAGGSDSTQLIGRALRKSEGKEVATIVDFIDNQHIRLLHNSKARIKRCKQEEEFMVLLA</sequence>
<name>A0A0F8ZKR2_9ZZZZ</name>